<dbReference type="AlphaFoldDB" id="A0A3L6RUH9"/>
<dbReference type="Proteomes" id="UP000275267">
    <property type="component" value="Unassembled WGS sequence"/>
</dbReference>
<sequence>MAALGQRPAVDGGSGARCRRTCMVDVMNQCLGDLGNGECAIAGIHVRSVRLVDPHKFRLLRHDDCLLNDERPRARPSPSSTPTRSSTTSPVTTCVHPTVSP</sequence>
<protein>
    <submittedName>
        <fullName evidence="3">TPD1</fullName>
    </submittedName>
</protein>
<feature type="compositionally biased region" description="Low complexity" evidence="2">
    <location>
        <begin position="76"/>
        <end position="101"/>
    </location>
</feature>
<gene>
    <name evidence="3" type="ORF">C2845_PM11G05610</name>
</gene>
<keyword evidence="4" id="KW-1185">Reference proteome</keyword>
<comment type="caution">
    <text evidence="3">The sequence shown here is derived from an EMBL/GenBank/DDBJ whole genome shotgun (WGS) entry which is preliminary data.</text>
</comment>
<evidence type="ECO:0000313" key="4">
    <source>
        <dbReference type="Proteomes" id="UP000275267"/>
    </source>
</evidence>
<evidence type="ECO:0000256" key="1">
    <source>
        <dbReference type="ARBA" id="ARBA00022729"/>
    </source>
</evidence>
<name>A0A3L6RUH9_PANMI</name>
<dbReference type="InterPro" id="IPR040361">
    <property type="entry name" value="TPD1"/>
</dbReference>
<proteinExistence type="predicted"/>
<dbReference type="STRING" id="4540.A0A3L6RUH9"/>
<evidence type="ECO:0000313" key="3">
    <source>
        <dbReference type="EMBL" id="RLN09448.1"/>
    </source>
</evidence>
<dbReference type="EMBL" id="PQIB02000007">
    <property type="protein sequence ID" value="RLN09448.1"/>
    <property type="molecule type" value="Genomic_DNA"/>
</dbReference>
<evidence type="ECO:0000256" key="2">
    <source>
        <dbReference type="SAM" id="MobiDB-lite"/>
    </source>
</evidence>
<feature type="region of interest" description="Disordered" evidence="2">
    <location>
        <begin position="68"/>
        <end position="101"/>
    </location>
</feature>
<keyword evidence="1" id="KW-0732">Signal</keyword>
<dbReference type="Pfam" id="PF24068">
    <property type="entry name" value="TPD1_C"/>
    <property type="match status" value="1"/>
</dbReference>
<reference evidence="4" key="1">
    <citation type="journal article" date="2019" name="Nat. Commun.">
        <title>The genome of broomcorn millet.</title>
        <authorList>
            <person name="Zou C."/>
            <person name="Miki D."/>
            <person name="Li D."/>
            <person name="Tang Q."/>
            <person name="Xiao L."/>
            <person name="Rajput S."/>
            <person name="Deng P."/>
            <person name="Jia W."/>
            <person name="Huang R."/>
            <person name="Zhang M."/>
            <person name="Sun Y."/>
            <person name="Hu J."/>
            <person name="Fu X."/>
            <person name="Schnable P.S."/>
            <person name="Li F."/>
            <person name="Zhang H."/>
            <person name="Feng B."/>
            <person name="Zhu X."/>
            <person name="Liu R."/>
            <person name="Schnable J.C."/>
            <person name="Zhu J.-K."/>
            <person name="Zhang H."/>
        </authorList>
    </citation>
    <scope>NUCLEOTIDE SEQUENCE [LARGE SCALE GENOMIC DNA]</scope>
</reference>
<accession>A0A3L6RUH9</accession>
<organism evidence="3 4">
    <name type="scientific">Panicum miliaceum</name>
    <name type="common">Proso millet</name>
    <name type="synonym">Broomcorn millet</name>
    <dbReference type="NCBI Taxonomy" id="4540"/>
    <lineage>
        <taxon>Eukaryota</taxon>
        <taxon>Viridiplantae</taxon>
        <taxon>Streptophyta</taxon>
        <taxon>Embryophyta</taxon>
        <taxon>Tracheophyta</taxon>
        <taxon>Spermatophyta</taxon>
        <taxon>Magnoliopsida</taxon>
        <taxon>Liliopsida</taxon>
        <taxon>Poales</taxon>
        <taxon>Poaceae</taxon>
        <taxon>PACMAD clade</taxon>
        <taxon>Panicoideae</taxon>
        <taxon>Panicodae</taxon>
        <taxon>Paniceae</taxon>
        <taxon>Panicinae</taxon>
        <taxon>Panicum</taxon>
        <taxon>Panicum sect. Panicum</taxon>
    </lineage>
</organism>